<dbReference type="GO" id="GO:0003824">
    <property type="term" value="F:catalytic activity"/>
    <property type="evidence" value="ECO:0007669"/>
    <property type="project" value="InterPro"/>
</dbReference>
<evidence type="ECO:0000256" key="4">
    <source>
        <dbReference type="ARBA" id="ARBA00023004"/>
    </source>
</evidence>
<evidence type="ECO:0000313" key="8">
    <source>
        <dbReference type="Proteomes" id="UP000009149"/>
    </source>
</evidence>
<accession>B3DZG4</accession>
<evidence type="ECO:0000256" key="3">
    <source>
        <dbReference type="ARBA" id="ARBA00022723"/>
    </source>
</evidence>
<dbReference type="InterPro" id="IPR058240">
    <property type="entry name" value="rSAM_sf"/>
</dbReference>
<dbReference type="AlphaFoldDB" id="B3DZG4"/>
<comment type="cofactor">
    <cofactor evidence="1">
        <name>[4Fe-4S] cluster</name>
        <dbReference type="ChEBI" id="CHEBI:49883"/>
    </cofactor>
</comment>
<gene>
    <name evidence="7" type="ordered locus">Minf_0523</name>
</gene>
<protein>
    <submittedName>
        <fullName evidence="7">Radical SAM superfamily enzyme</fullName>
    </submittedName>
</protein>
<organism evidence="7 8">
    <name type="scientific">Methylacidiphilum infernorum (isolate V4)</name>
    <name type="common">Methylokorus infernorum (strain V4)</name>
    <dbReference type="NCBI Taxonomy" id="481448"/>
    <lineage>
        <taxon>Bacteria</taxon>
        <taxon>Pseudomonadati</taxon>
        <taxon>Verrucomicrobiota</taxon>
        <taxon>Methylacidiphilae</taxon>
        <taxon>Methylacidiphilales</taxon>
        <taxon>Methylacidiphilaceae</taxon>
        <taxon>Methylacidiphilum (ex Ratnadevi et al. 2023)</taxon>
    </lineage>
</organism>
<name>B3DZG4_METI4</name>
<dbReference type="STRING" id="481448.Minf_0523"/>
<keyword evidence="5" id="KW-0411">Iron-sulfur</keyword>
<dbReference type="KEGG" id="min:Minf_0523"/>
<dbReference type="RefSeq" id="WP_012462863.1">
    <property type="nucleotide sequence ID" value="NC_010794.1"/>
</dbReference>
<keyword evidence="4" id="KW-0408">Iron</keyword>
<dbReference type="PANTHER" id="PTHR11228">
    <property type="entry name" value="RADICAL SAM DOMAIN PROTEIN"/>
    <property type="match status" value="1"/>
</dbReference>
<proteinExistence type="predicted"/>
<dbReference type="SUPFAM" id="SSF102114">
    <property type="entry name" value="Radical SAM enzymes"/>
    <property type="match status" value="1"/>
</dbReference>
<evidence type="ECO:0000256" key="1">
    <source>
        <dbReference type="ARBA" id="ARBA00001966"/>
    </source>
</evidence>
<dbReference type="GO" id="GO:0046872">
    <property type="term" value="F:metal ion binding"/>
    <property type="evidence" value="ECO:0007669"/>
    <property type="project" value="UniProtKB-KW"/>
</dbReference>
<dbReference type="HOGENOM" id="CLU_815679_0_0_0"/>
<dbReference type="Pfam" id="PF04055">
    <property type="entry name" value="Radical_SAM"/>
    <property type="match status" value="1"/>
</dbReference>
<dbReference type="GO" id="GO:0051536">
    <property type="term" value="F:iron-sulfur cluster binding"/>
    <property type="evidence" value="ECO:0007669"/>
    <property type="project" value="UniProtKB-KW"/>
</dbReference>
<dbReference type="Proteomes" id="UP000009149">
    <property type="component" value="Chromosome"/>
</dbReference>
<reference evidence="7 8" key="1">
    <citation type="journal article" date="2008" name="Biol. Direct">
        <title>Complete genome sequence of the extremely acidophilic methanotroph isolate V4, Methylacidiphilum infernorum, a representative of the bacterial phylum Verrucomicrobia.</title>
        <authorList>
            <person name="Hou S."/>
            <person name="Makarova K.S."/>
            <person name="Saw J.H."/>
            <person name="Senin P."/>
            <person name="Ly B.V."/>
            <person name="Zhou Z."/>
            <person name="Ren Y."/>
            <person name="Wang J."/>
            <person name="Galperin M.Y."/>
            <person name="Omelchenko M.V."/>
            <person name="Wolf Y.I."/>
            <person name="Yutin N."/>
            <person name="Koonin E.V."/>
            <person name="Stott M.B."/>
            <person name="Mountain B.W."/>
            <person name="Crowe M.A."/>
            <person name="Smirnova A.V."/>
            <person name="Dunfield P.F."/>
            <person name="Feng L."/>
            <person name="Wang L."/>
            <person name="Alam M."/>
        </authorList>
    </citation>
    <scope>NUCLEOTIDE SEQUENCE [LARGE SCALE GENOMIC DNA]</scope>
    <source>
        <strain evidence="8">Isolate V4</strain>
    </source>
</reference>
<dbReference type="eggNOG" id="COG0535">
    <property type="taxonomic scope" value="Bacteria"/>
</dbReference>
<dbReference type="InterPro" id="IPR050377">
    <property type="entry name" value="Radical_SAM_PqqE_MftC-like"/>
</dbReference>
<dbReference type="InterPro" id="IPR013785">
    <property type="entry name" value="Aldolase_TIM"/>
</dbReference>
<dbReference type="Gene3D" id="3.20.20.70">
    <property type="entry name" value="Aldolase class I"/>
    <property type="match status" value="1"/>
</dbReference>
<evidence type="ECO:0000256" key="2">
    <source>
        <dbReference type="ARBA" id="ARBA00022691"/>
    </source>
</evidence>
<evidence type="ECO:0000259" key="6">
    <source>
        <dbReference type="Pfam" id="PF04055"/>
    </source>
</evidence>
<evidence type="ECO:0000256" key="5">
    <source>
        <dbReference type="ARBA" id="ARBA00023014"/>
    </source>
</evidence>
<dbReference type="CDD" id="cd01335">
    <property type="entry name" value="Radical_SAM"/>
    <property type="match status" value="1"/>
</dbReference>
<keyword evidence="3" id="KW-0479">Metal-binding</keyword>
<dbReference type="PANTHER" id="PTHR11228:SF7">
    <property type="entry name" value="PQQA PEPTIDE CYCLASE"/>
    <property type="match status" value="1"/>
</dbReference>
<sequence>MIHYSVLGIMLRKKCPLRCAHCITDSSPGAEGELDESFVFSLLEEAVGYTPVISFTGGEAFVDPEKLTRCVAKAKSLGLKATAVTGCGWVRSEKQAFEVVEKVHAAGLDRLCISWDRYHGVFKNEWKLKAVSRAAGRLGIPLVIRSVISPNKLEPDIPELGEIAYTLEKIPLIKLGRAELLPEEDFFWTDSPPMGTCGVVLAPVVEYDGRVFACCGPSHFAPGHSPLFLGDAKKRALGEILKEGREDPILETIAFAGSYGLYKILKDYFPAVSVPERKCYSSICDICLDVLKDKELIAKLRSFFSSLEGKALLTAMRMMRKYQDKRKAQEKDGEESCCATPRTRREVVYGRS</sequence>
<keyword evidence="2" id="KW-0949">S-adenosyl-L-methionine</keyword>
<dbReference type="InterPro" id="IPR007197">
    <property type="entry name" value="rSAM"/>
</dbReference>
<feature type="domain" description="Radical SAM core" evidence="6">
    <location>
        <begin position="14"/>
        <end position="116"/>
    </location>
</feature>
<dbReference type="SFLD" id="SFLDS00029">
    <property type="entry name" value="Radical_SAM"/>
    <property type="match status" value="1"/>
</dbReference>
<evidence type="ECO:0000313" key="7">
    <source>
        <dbReference type="EMBL" id="ACD82581.1"/>
    </source>
</evidence>
<dbReference type="EMBL" id="CP000975">
    <property type="protein sequence ID" value="ACD82581.1"/>
    <property type="molecule type" value="Genomic_DNA"/>
</dbReference>